<sequence>MSSAVFSRVLAHRSPGALSRWSGARAASRRLHSTALPARGKTASHIAAGVFGGLIVVAGGYTWYHFSGVKKAVDATKGMRTYLSKSKESFSNEGKASSNIALAYLRSAAKSYAGLVPGAGAFVDAAFNSVDEVFDAHQEEASLITQRAYDELQIVIHPSDASNADDKLEIAFRVISILKVYLLELHNLGTKVGGTALAPMWEKYPGAKEKVEGAFGEMKRLAESSGPGATKVLADTQRQVKGILSNNLSTEALTKARDLIRERTFKLQKDVESTEDAEKET</sequence>
<feature type="transmembrane region" description="Helical" evidence="1">
    <location>
        <begin position="43"/>
        <end position="64"/>
    </location>
</feature>
<gene>
    <name evidence="2" type="ORF">FIBSPDRAFT_1035342</name>
</gene>
<evidence type="ECO:0000313" key="2">
    <source>
        <dbReference type="EMBL" id="KZP34266.1"/>
    </source>
</evidence>
<keyword evidence="1" id="KW-1133">Transmembrane helix</keyword>
<protein>
    <submittedName>
        <fullName evidence="2">Uncharacterized protein</fullName>
    </submittedName>
</protein>
<accession>A0A166WZA3</accession>
<dbReference type="EMBL" id="KV417480">
    <property type="protein sequence ID" value="KZP34266.1"/>
    <property type="molecule type" value="Genomic_DNA"/>
</dbReference>
<keyword evidence="3" id="KW-1185">Reference proteome</keyword>
<dbReference type="AlphaFoldDB" id="A0A166WZA3"/>
<keyword evidence="1" id="KW-0472">Membrane</keyword>
<dbReference type="Proteomes" id="UP000076532">
    <property type="component" value="Unassembled WGS sequence"/>
</dbReference>
<proteinExistence type="predicted"/>
<keyword evidence="1" id="KW-0812">Transmembrane</keyword>
<dbReference type="OrthoDB" id="3883941at2759"/>
<evidence type="ECO:0000313" key="3">
    <source>
        <dbReference type="Proteomes" id="UP000076532"/>
    </source>
</evidence>
<dbReference type="STRING" id="436010.A0A166WZA3"/>
<organism evidence="2 3">
    <name type="scientific">Athelia psychrophila</name>
    <dbReference type="NCBI Taxonomy" id="1759441"/>
    <lineage>
        <taxon>Eukaryota</taxon>
        <taxon>Fungi</taxon>
        <taxon>Dikarya</taxon>
        <taxon>Basidiomycota</taxon>
        <taxon>Agaricomycotina</taxon>
        <taxon>Agaricomycetes</taxon>
        <taxon>Agaricomycetidae</taxon>
        <taxon>Atheliales</taxon>
        <taxon>Atheliaceae</taxon>
        <taxon>Athelia</taxon>
    </lineage>
</organism>
<reference evidence="2 3" key="1">
    <citation type="journal article" date="2016" name="Mol. Biol. Evol.">
        <title>Comparative Genomics of Early-Diverging Mushroom-Forming Fungi Provides Insights into the Origins of Lignocellulose Decay Capabilities.</title>
        <authorList>
            <person name="Nagy L.G."/>
            <person name="Riley R."/>
            <person name="Tritt A."/>
            <person name="Adam C."/>
            <person name="Daum C."/>
            <person name="Floudas D."/>
            <person name="Sun H."/>
            <person name="Yadav J.S."/>
            <person name="Pangilinan J."/>
            <person name="Larsson K.H."/>
            <person name="Matsuura K."/>
            <person name="Barry K."/>
            <person name="Labutti K."/>
            <person name="Kuo R."/>
            <person name="Ohm R.A."/>
            <person name="Bhattacharya S.S."/>
            <person name="Shirouzu T."/>
            <person name="Yoshinaga Y."/>
            <person name="Martin F.M."/>
            <person name="Grigoriev I.V."/>
            <person name="Hibbett D.S."/>
        </authorList>
    </citation>
    <scope>NUCLEOTIDE SEQUENCE [LARGE SCALE GENOMIC DNA]</scope>
    <source>
        <strain evidence="2 3">CBS 109695</strain>
    </source>
</reference>
<name>A0A166WZA3_9AGAM</name>
<evidence type="ECO:0000256" key="1">
    <source>
        <dbReference type="SAM" id="Phobius"/>
    </source>
</evidence>